<reference evidence="1" key="1">
    <citation type="submission" date="2021-06" db="EMBL/GenBank/DDBJ databases">
        <authorList>
            <person name="Kallberg Y."/>
            <person name="Tangrot J."/>
            <person name="Rosling A."/>
        </authorList>
    </citation>
    <scope>NUCLEOTIDE SEQUENCE</scope>
    <source>
        <strain evidence="1">MA453B</strain>
    </source>
</reference>
<name>A0A9N9P8N2_9GLOM</name>
<dbReference type="Proteomes" id="UP000789405">
    <property type="component" value="Unassembled WGS sequence"/>
</dbReference>
<gene>
    <name evidence="1" type="ORF">DERYTH_LOCUS21872</name>
</gene>
<keyword evidence="2" id="KW-1185">Reference proteome</keyword>
<protein>
    <submittedName>
        <fullName evidence="1">1375_t:CDS:1</fullName>
    </submittedName>
</protein>
<proteinExistence type="predicted"/>
<evidence type="ECO:0000313" key="2">
    <source>
        <dbReference type="Proteomes" id="UP000789405"/>
    </source>
</evidence>
<comment type="caution">
    <text evidence="1">The sequence shown here is derived from an EMBL/GenBank/DDBJ whole genome shotgun (WGS) entry which is preliminary data.</text>
</comment>
<dbReference type="AlphaFoldDB" id="A0A9N9P8N2"/>
<feature type="non-terminal residue" evidence="1">
    <location>
        <position position="1"/>
    </location>
</feature>
<sequence length="124" mass="14169">CKGRAVTQLHNNIHYLKNFTIHKSHAPELHNAEVAKFSSEIKRQAQETRDKPSKIIQENIINIPEAIRPYLPSTNACHRKIQHVRHTGLPPQPQNIAKFDVPNNLQNTLNDKLFLVNDQLVGQS</sequence>
<organism evidence="1 2">
    <name type="scientific">Dentiscutata erythropus</name>
    <dbReference type="NCBI Taxonomy" id="1348616"/>
    <lineage>
        <taxon>Eukaryota</taxon>
        <taxon>Fungi</taxon>
        <taxon>Fungi incertae sedis</taxon>
        <taxon>Mucoromycota</taxon>
        <taxon>Glomeromycotina</taxon>
        <taxon>Glomeromycetes</taxon>
        <taxon>Diversisporales</taxon>
        <taxon>Gigasporaceae</taxon>
        <taxon>Dentiscutata</taxon>
    </lineage>
</organism>
<evidence type="ECO:0000313" key="1">
    <source>
        <dbReference type="EMBL" id="CAG8793370.1"/>
    </source>
</evidence>
<accession>A0A9N9P8N2</accession>
<dbReference type="OrthoDB" id="2386348at2759"/>
<dbReference type="EMBL" id="CAJVPY010028870">
    <property type="protein sequence ID" value="CAG8793370.1"/>
    <property type="molecule type" value="Genomic_DNA"/>
</dbReference>